<dbReference type="GO" id="GO:0005737">
    <property type="term" value="C:cytoplasm"/>
    <property type="evidence" value="ECO:0007669"/>
    <property type="project" value="TreeGrafter"/>
</dbReference>
<dbReference type="AlphaFoldDB" id="A0A8T0AXI3"/>
<reference evidence="3" key="1">
    <citation type="submission" date="2020-08" db="EMBL/GenBank/DDBJ databases">
        <title>Chromosome-level assembly of Southern catfish (Silurus meridionalis) provides insights into visual adaptation to the nocturnal and benthic lifestyles.</title>
        <authorList>
            <person name="Zhang Y."/>
            <person name="Wang D."/>
            <person name="Peng Z."/>
        </authorList>
    </citation>
    <scope>NUCLEOTIDE SEQUENCE</scope>
    <source>
        <strain evidence="3">SWU-2019-XX</strain>
        <tissue evidence="3">Muscle</tissue>
    </source>
</reference>
<evidence type="ECO:0000313" key="4">
    <source>
        <dbReference type="Proteomes" id="UP000606274"/>
    </source>
</evidence>
<keyword evidence="4" id="KW-1185">Reference proteome</keyword>
<dbReference type="EMBL" id="JABFDY010000015">
    <property type="protein sequence ID" value="KAF7697079.1"/>
    <property type="molecule type" value="Genomic_DNA"/>
</dbReference>
<proteinExistence type="predicted"/>
<accession>A0A8T0AXI3</accession>
<comment type="caution">
    <text evidence="3">The sequence shown here is derived from an EMBL/GenBank/DDBJ whole genome shotgun (WGS) entry which is preliminary data.</text>
</comment>
<feature type="compositionally biased region" description="Polar residues" evidence="1">
    <location>
        <begin position="570"/>
        <end position="583"/>
    </location>
</feature>
<dbReference type="GO" id="GO:1902230">
    <property type="term" value="P:negative regulation of intrinsic apoptotic signaling pathway in response to DNA damage"/>
    <property type="evidence" value="ECO:0007669"/>
    <property type="project" value="InterPro"/>
</dbReference>
<dbReference type="InterPro" id="IPR043522">
    <property type="entry name" value="DDIAS"/>
</dbReference>
<dbReference type="SUPFAM" id="SSF50249">
    <property type="entry name" value="Nucleic acid-binding proteins"/>
    <property type="match status" value="1"/>
</dbReference>
<dbReference type="PANTHER" id="PTHR35537">
    <property type="entry name" value="DNA DAMAGE-INDUCIBLE APOPTOSIS SUPPRESSOR PROTEIN DDIAS"/>
    <property type="match status" value="1"/>
</dbReference>
<evidence type="ECO:0000313" key="3">
    <source>
        <dbReference type="EMBL" id="KAF7697079.1"/>
    </source>
</evidence>
<dbReference type="InterPro" id="IPR013955">
    <property type="entry name" value="Rep_factor-A_C"/>
</dbReference>
<dbReference type="InterPro" id="IPR012340">
    <property type="entry name" value="NA-bd_OB-fold"/>
</dbReference>
<protein>
    <recommendedName>
        <fullName evidence="2">Replication factor A C-terminal domain-containing protein</fullName>
    </recommendedName>
</protein>
<feature type="region of interest" description="Disordered" evidence="1">
    <location>
        <begin position="565"/>
        <end position="586"/>
    </location>
</feature>
<dbReference type="Pfam" id="PF08646">
    <property type="entry name" value="Rep_fac-A_C"/>
    <property type="match status" value="1"/>
</dbReference>
<feature type="domain" description="Replication factor A C-terminal" evidence="2">
    <location>
        <begin position="8"/>
        <end position="112"/>
    </location>
</feature>
<name>A0A8T0AXI3_SILME</name>
<evidence type="ECO:0000259" key="2">
    <source>
        <dbReference type="Pfam" id="PF08646"/>
    </source>
</evidence>
<sequence>MNTKRVLLSCTVISLQDSGFVYPCCQFCLSRLTPESNSRSRCPKCGTTYDAQNVDYRFRLSLKVSRDTNLFGVTVFGGCLNPFFGITAVGLQRFLESEKFEGQQSLQQLLIKAVEDCFIGKCLVFGFKLSGRDAESCLLGEHIAESVRFVACQVIPPHGAFVGVTVFAYLQSLMQANTRSDCSLKAGGHWQQKDSPASSFDHTLPLCLISHSESSNETLTPPHPWHSVSDLILCFSPEETSRCSLTEVSVDSESQVPLALQLSNGVQGANINPSQSQQNRCSTSHEFLFNASSGSPIITTPCDKHFKRQALEASLIQLNDSLSERPLFNRTSLFLEDAPLSETLGDFVSVEIVNQNVLSPTSKIDQAKSENSVLPENNAIPKYTSKIQSSHSSLPVLTRDVTNNRVSLKRKNRRHNASTSSKDVTKLSHVSEGLLFCDKKDVASTRTGGAHVQHHATIVQENQSSGYEDDYNCSADLFHQSSMDILDVDQRKHDRLPYINNSEPTFTSFHFAPSLQSTPIVDPSIQLAYRQRRKLGKKLSRTSHITFLQNHSINRPMLQMVKSAGDRTCGSDSALETSESSAGGSELKVNVKPVNADSAFPNITNDCSRDLFDTLF</sequence>
<organism evidence="3 4">
    <name type="scientific">Silurus meridionalis</name>
    <name type="common">Southern catfish</name>
    <name type="synonym">Silurus soldatovi meridionalis</name>
    <dbReference type="NCBI Taxonomy" id="175797"/>
    <lineage>
        <taxon>Eukaryota</taxon>
        <taxon>Metazoa</taxon>
        <taxon>Chordata</taxon>
        <taxon>Craniata</taxon>
        <taxon>Vertebrata</taxon>
        <taxon>Euteleostomi</taxon>
        <taxon>Actinopterygii</taxon>
        <taxon>Neopterygii</taxon>
        <taxon>Teleostei</taxon>
        <taxon>Ostariophysi</taxon>
        <taxon>Siluriformes</taxon>
        <taxon>Siluridae</taxon>
        <taxon>Silurus</taxon>
    </lineage>
</organism>
<gene>
    <name evidence="3" type="ORF">HF521_005497</name>
</gene>
<dbReference type="GO" id="GO:0005634">
    <property type="term" value="C:nucleus"/>
    <property type="evidence" value="ECO:0007669"/>
    <property type="project" value="TreeGrafter"/>
</dbReference>
<dbReference type="PANTHER" id="PTHR35537:SF1">
    <property type="entry name" value="DNA DAMAGE-INDUCED APOPTOSIS SUPPRESSOR PROTEIN"/>
    <property type="match status" value="1"/>
</dbReference>
<dbReference type="OrthoDB" id="9948238at2759"/>
<dbReference type="Gene3D" id="2.40.50.140">
    <property type="entry name" value="Nucleic acid-binding proteins"/>
    <property type="match status" value="1"/>
</dbReference>
<dbReference type="Proteomes" id="UP000606274">
    <property type="component" value="Unassembled WGS sequence"/>
</dbReference>
<evidence type="ECO:0000256" key="1">
    <source>
        <dbReference type="SAM" id="MobiDB-lite"/>
    </source>
</evidence>